<dbReference type="Proteomes" id="UP000013209">
    <property type="component" value="Unassembled WGS sequence"/>
</dbReference>
<gene>
    <name evidence="3" type="ORF">F966_01305</name>
</gene>
<proteinExistence type="predicted"/>
<protein>
    <recommendedName>
        <fullName evidence="2">Zinc-ribbon domain-containing protein</fullName>
    </recommendedName>
</protein>
<comment type="caution">
    <text evidence="3">The sequence shown here is derived from an EMBL/GenBank/DDBJ whole genome shotgun (WGS) entry which is preliminary data.</text>
</comment>
<feature type="transmembrane region" description="Helical" evidence="1">
    <location>
        <begin position="138"/>
        <end position="159"/>
    </location>
</feature>
<dbReference type="EMBL" id="APPH01000006">
    <property type="protein sequence ID" value="ENV10133.1"/>
    <property type="molecule type" value="Genomic_DNA"/>
</dbReference>
<evidence type="ECO:0000256" key="1">
    <source>
        <dbReference type="SAM" id="Phobius"/>
    </source>
</evidence>
<dbReference type="RefSeq" id="WP_004803579.1">
    <property type="nucleotide sequence ID" value="NZ_KB849440.1"/>
</dbReference>
<dbReference type="eggNOG" id="ENOG5033GAN">
    <property type="taxonomic scope" value="Bacteria"/>
</dbReference>
<evidence type="ECO:0000313" key="3">
    <source>
        <dbReference type="EMBL" id="ENV10133.1"/>
    </source>
</evidence>
<accession>N8XRU7</accession>
<feature type="transmembrane region" description="Helical" evidence="1">
    <location>
        <begin position="99"/>
        <end position="118"/>
    </location>
</feature>
<feature type="transmembrane region" description="Helical" evidence="1">
    <location>
        <begin position="76"/>
        <end position="93"/>
    </location>
</feature>
<feature type="domain" description="Zinc-ribbon" evidence="2">
    <location>
        <begin position="3"/>
        <end position="24"/>
    </location>
</feature>
<name>N8XRU7_9GAMM</name>
<organism evidence="3 4">
    <name type="scientific">Acinetobacter higginsii</name>
    <dbReference type="NCBI Taxonomy" id="70347"/>
    <lineage>
        <taxon>Bacteria</taxon>
        <taxon>Pseudomonadati</taxon>
        <taxon>Pseudomonadota</taxon>
        <taxon>Gammaproteobacteria</taxon>
        <taxon>Moraxellales</taxon>
        <taxon>Moraxellaceae</taxon>
        <taxon>Acinetobacter</taxon>
    </lineage>
</organism>
<dbReference type="InterPro" id="IPR026870">
    <property type="entry name" value="Zinc_ribbon_dom"/>
</dbReference>
<keyword evidence="1" id="KW-0812">Transmembrane</keyword>
<evidence type="ECO:0000259" key="2">
    <source>
        <dbReference type="Pfam" id="PF13240"/>
    </source>
</evidence>
<dbReference type="HOGENOM" id="CLU_1607319_0_0_6"/>
<reference evidence="3 4" key="1">
    <citation type="submission" date="2013-02" db="EMBL/GenBank/DDBJ databases">
        <title>The Genome Sequence of Acinetobacter sp. CIP 56.2.</title>
        <authorList>
            <consortium name="The Broad Institute Genome Sequencing Platform"/>
            <consortium name="The Broad Institute Genome Sequencing Center for Infectious Disease"/>
            <person name="Cerqueira G."/>
            <person name="Feldgarden M."/>
            <person name="Courvalin P."/>
            <person name="Perichon B."/>
            <person name="Grillot-Courvalin C."/>
            <person name="Clermont D."/>
            <person name="Rocha E."/>
            <person name="Yoon E.-J."/>
            <person name="Nemec A."/>
            <person name="Walker B."/>
            <person name="Young S.K."/>
            <person name="Zeng Q."/>
            <person name="Gargeya S."/>
            <person name="Fitzgerald M."/>
            <person name="Haas B."/>
            <person name="Abouelleil A."/>
            <person name="Alvarado L."/>
            <person name="Arachchi H.M."/>
            <person name="Berlin A.M."/>
            <person name="Chapman S.B."/>
            <person name="Dewar J."/>
            <person name="Goldberg J."/>
            <person name="Griggs A."/>
            <person name="Gujja S."/>
            <person name="Hansen M."/>
            <person name="Howarth C."/>
            <person name="Imamovic A."/>
            <person name="Larimer J."/>
            <person name="McCowan C."/>
            <person name="Murphy C."/>
            <person name="Neiman D."/>
            <person name="Pearson M."/>
            <person name="Priest M."/>
            <person name="Roberts A."/>
            <person name="Saif S."/>
            <person name="Shea T."/>
            <person name="Sisk P."/>
            <person name="Sykes S."/>
            <person name="Wortman J."/>
            <person name="Nusbaum C."/>
            <person name="Birren B."/>
        </authorList>
    </citation>
    <scope>NUCLEOTIDE SEQUENCE [LARGE SCALE GENOMIC DNA]</scope>
    <source>
        <strain evidence="3 4">CIP 56.2</strain>
    </source>
</reference>
<sequence length="165" mass="18730">MTCRNCGHLNIDSSQFCSNCGTKINQQNNKTYLWNPSAITNWSILCTPIFGSILYLKNSEALGNTDNIAKSNKWLAISLIVLCLSLFVIYSDFNNDLESSISGANGLGLVYLFIWYFFFAKEQINQTKNLDYQKKSWIIPLILGISFRLIIFLSASYFASLHQLN</sequence>
<keyword evidence="1" id="KW-0472">Membrane</keyword>
<dbReference type="AlphaFoldDB" id="N8XRU7"/>
<evidence type="ECO:0000313" key="4">
    <source>
        <dbReference type="Proteomes" id="UP000013209"/>
    </source>
</evidence>
<keyword evidence="1" id="KW-1133">Transmembrane helix</keyword>
<dbReference type="Pfam" id="PF13240">
    <property type="entry name" value="Zn_Ribbon_1"/>
    <property type="match status" value="1"/>
</dbReference>